<dbReference type="SUPFAM" id="SSF81606">
    <property type="entry name" value="PP2C-like"/>
    <property type="match status" value="1"/>
</dbReference>
<sequence length="275" mass="30576">MGMIGVFIIILLVLWYIRQRLLVEEPKRKLQIGNGQTIGRRAEQDDYFATATTPLGTIAVLADGISGLANGRLASTIAVDVFIQEFSKLTSLEQIESFFARASRLSNSEIIHTLRGTKGGTTIVAAVIADGYLYWGAVGDSLIKIFRNQDFITVNQKHVLQSVLHEQYLARQITKQDVLDNPLKHRLINYIGYEGFKNIEIGQQPLALYKGDKVILCSDGVYNSMTEIEMAYILAEADSPYDAAQDIIEVIDCKKLRNQDNATIVIVEDGEQGYG</sequence>
<dbReference type="InterPro" id="IPR001932">
    <property type="entry name" value="PPM-type_phosphatase-like_dom"/>
</dbReference>
<dbReference type="Pfam" id="PF13672">
    <property type="entry name" value="PP2C_2"/>
    <property type="match status" value="1"/>
</dbReference>
<protein>
    <submittedName>
        <fullName evidence="1">Serine/threonine phosphatase stp</fullName>
        <ecNumber evidence="1">3.1.3.16</ecNumber>
    </submittedName>
</protein>
<dbReference type="PROSITE" id="PS51746">
    <property type="entry name" value="PPM_2"/>
    <property type="match status" value="1"/>
</dbReference>
<accession>A0A0U4WEM3</accession>
<dbReference type="GO" id="GO:0004722">
    <property type="term" value="F:protein serine/threonine phosphatase activity"/>
    <property type="evidence" value="ECO:0007669"/>
    <property type="project" value="UniProtKB-EC"/>
</dbReference>
<gene>
    <name evidence="1" type="primary">stp_1</name>
    <name evidence="1" type="ORF">CB4_01361</name>
</gene>
<dbReference type="CDD" id="cd00143">
    <property type="entry name" value="PP2Cc"/>
    <property type="match status" value="1"/>
</dbReference>
<dbReference type="Proteomes" id="UP000217696">
    <property type="component" value="Chromosome"/>
</dbReference>
<dbReference type="Gene3D" id="3.60.40.10">
    <property type="entry name" value="PPM-type phosphatase domain"/>
    <property type="match status" value="1"/>
</dbReference>
<name>A0A0U4WEM3_9BACL</name>
<dbReference type="EMBL" id="AP017312">
    <property type="protein sequence ID" value="BAU27192.1"/>
    <property type="molecule type" value="Genomic_DNA"/>
</dbReference>
<proteinExistence type="predicted"/>
<keyword evidence="2" id="KW-1185">Reference proteome</keyword>
<dbReference type="SMART" id="SM00332">
    <property type="entry name" value="PP2Cc"/>
    <property type="match status" value="1"/>
</dbReference>
<evidence type="ECO:0000313" key="2">
    <source>
        <dbReference type="Proteomes" id="UP000217696"/>
    </source>
</evidence>
<reference evidence="1 2" key="1">
    <citation type="submission" date="2015-12" db="EMBL/GenBank/DDBJ databases">
        <title>Genome sequence of Aneurinibacillus soli.</title>
        <authorList>
            <person name="Lee J.S."/>
            <person name="Lee K.C."/>
            <person name="Kim K.K."/>
            <person name="Lee B.W."/>
        </authorList>
    </citation>
    <scope>NUCLEOTIDE SEQUENCE [LARGE SCALE GENOMIC DNA]</scope>
    <source>
        <strain evidence="1 2">CB4</strain>
    </source>
</reference>
<keyword evidence="1" id="KW-0378">Hydrolase</keyword>
<dbReference type="SMART" id="SM00331">
    <property type="entry name" value="PP2C_SIG"/>
    <property type="match status" value="1"/>
</dbReference>
<dbReference type="KEGG" id="asoc:CB4_01361"/>
<organism evidence="1 2">
    <name type="scientific">Aneurinibacillus soli</name>
    <dbReference type="NCBI Taxonomy" id="1500254"/>
    <lineage>
        <taxon>Bacteria</taxon>
        <taxon>Bacillati</taxon>
        <taxon>Bacillota</taxon>
        <taxon>Bacilli</taxon>
        <taxon>Bacillales</taxon>
        <taxon>Paenibacillaceae</taxon>
        <taxon>Aneurinibacillus group</taxon>
        <taxon>Aneurinibacillus</taxon>
    </lineage>
</organism>
<dbReference type="InterPro" id="IPR036457">
    <property type="entry name" value="PPM-type-like_dom_sf"/>
</dbReference>
<dbReference type="EC" id="3.1.3.16" evidence="1"/>
<dbReference type="OrthoDB" id="9801841at2"/>
<evidence type="ECO:0000313" key="1">
    <source>
        <dbReference type="EMBL" id="BAU27192.1"/>
    </source>
</evidence>
<dbReference type="AlphaFoldDB" id="A0A0U4WEM3"/>